<keyword evidence="10 15" id="KW-0238">DNA-binding</keyword>
<feature type="binding site" evidence="15">
    <location>
        <position position="992"/>
    </location>
    <ligand>
        <name>Mg(2+)</name>
        <dbReference type="ChEBI" id="CHEBI:18420"/>
    </ligand>
</feature>
<evidence type="ECO:0000256" key="6">
    <source>
        <dbReference type="ARBA" id="ARBA00022806"/>
    </source>
</evidence>
<keyword evidence="5 15" id="KW-0378">Hydrolase</keyword>
<comment type="domain">
    <text evidence="15">The N-terminal DNA-binding domain is a ssDNA-dependent ATPase and has ATP-dependent 3'-5' helicase function. This domain interacts with RecC.</text>
</comment>
<evidence type="ECO:0000313" key="20">
    <source>
        <dbReference type="EMBL" id="MFK2917661.1"/>
    </source>
</evidence>
<evidence type="ECO:0000256" key="12">
    <source>
        <dbReference type="ARBA" id="ARBA00023235"/>
    </source>
</evidence>
<protein>
    <recommendedName>
        <fullName evidence="15">RecBCD enzyme subunit RecB</fullName>
        <ecNumber evidence="15">3.1.11.5</ecNumber>
        <ecNumber evidence="15">5.6.2.4</ecNumber>
    </recommendedName>
    <alternativeName>
        <fullName evidence="15">DNA 3'-5' helicase subunit RecB</fullName>
    </alternativeName>
    <alternativeName>
        <fullName evidence="15">Exonuclease V subunit RecB</fullName>
        <shortName evidence="15">ExoV subunit RecB</shortName>
    </alternativeName>
    <alternativeName>
        <fullName evidence="15">Helicase/nuclease RecBCD subunit RecB</fullName>
    </alternativeName>
</protein>
<keyword evidence="8 15" id="KW-0067">ATP-binding</keyword>
<evidence type="ECO:0000256" key="1">
    <source>
        <dbReference type="ARBA" id="ARBA00022722"/>
    </source>
</evidence>
<feature type="region of interest" description="Nuclease activity, interacts with RecD and RecA" evidence="15">
    <location>
        <begin position="925"/>
        <end position="1225"/>
    </location>
</feature>
<keyword evidence="6 15" id="KW-0347">Helicase</keyword>
<feature type="binding site" evidence="15">
    <location>
        <position position="1126"/>
    </location>
    <ligand>
        <name>Mg(2+)</name>
        <dbReference type="ChEBI" id="CHEBI:18420"/>
    </ligand>
</feature>
<evidence type="ECO:0000256" key="2">
    <source>
        <dbReference type="ARBA" id="ARBA00022723"/>
    </source>
</evidence>
<comment type="catalytic activity">
    <reaction evidence="13 15">
        <text>Couples ATP hydrolysis with the unwinding of duplex DNA by translocating in the 3'-5' direction.</text>
        <dbReference type="EC" id="5.6.2.4"/>
    </reaction>
</comment>
<dbReference type="RefSeq" id="WP_379986766.1">
    <property type="nucleotide sequence ID" value="NZ_JADIKD010000010.1"/>
</dbReference>
<dbReference type="Proteomes" id="UP001620408">
    <property type="component" value="Unassembled WGS sequence"/>
</dbReference>
<dbReference type="CDD" id="cd22352">
    <property type="entry name" value="RecB_C-like"/>
    <property type="match status" value="1"/>
</dbReference>
<dbReference type="Gene3D" id="3.90.320.10">
    <property type="match status" value="1"/>
</dbReference>
<comment type="miscellaneous">
    <text evidence="15">In the RecBCD complex, RecB has a slow 3'-5' helicase, an exonuclease activity and loads RecA onto ssDNA, RecD has a fast 5'-3' helicase activity, while RecC stimulates the ATPase and processivity of the RecB helicase and contributes to recognition of the Chi site.</text>
</comment>
<proteinExistence type="inferred from homology"/>
<evidence type="ECO:0000259" key="18">
    <source>
        <dbReference type="PROSITE" id="PS51198"/>
    </source>
</evidence>
<name>A0ABW8K682_9GAMM</name>
<comment type="function">
    <text evidence="15">A helicase/nuclease that prepares dsDNA breaks (DSB) for recombinational DNA repair. Binds to DSBs and unwinds DNA via a highly rapid and processive ATP-dependent bidirectional helicase activity. Unwinds dsDNA until it encounters a Chi (crossover hotspot instigator) sequence from the 3' direction. Cuts ssDNA a few nucleotides 3' to the Chi site. The properties and activities of the enzyme are changed at Chi. The Chi-altered holoenzyme produces a long 3'-ssDNA overhang and facilitates RecA-binding to the ssDNA for homologous DNA recombination and repair. Holoenzyme degrades any linearized DNA that is unable to undergo homologous recombination. In the holoenzyme this subunit contributes ATPase, 3'-5' helicase, exonuclease activity and loads RecA onto ssDNA.</text>
</comment>
<dbReference type="PROSITE" id="PS51198">
    <property type="entry name" value="UVRD_HELICASE_ATP_BIND"/>
    <property type="match status" value="1"/>
</dbReference>
<evidence type="ECO:0000256" key="16">
    <source>
        <dbReference type="PROSITE-ProRule" id="PRU00560"/>
    </source>
</evidence>
<comment type="catalytic activity">
    <reaction evidence="15">
        <text>Exonucleolytic cleavage (in the presence of ATP) in either 5'- to 3'- or 3'- to 5'-direction to yield 5'-phosphooligonucleotides.</text>
        <dbReference type="EC" id="3.1.11.5"/>
    </reaction>
</comment>
<dbReference type="Gene3D" id="1.10.3170.10">
    <property type="entry name" value="Recbcd, chain B, domain 2"/>
    <property type="match status" value="1"/>
</dbReference>
<evidence type="ECO:0000256" key="10">
    <source>
        <dbReference type="ARBA" id="ARBA00023125"/>
    </source>
</evidence>
<evidence type="ECO:0000256" key="4">
    <source>
        <dbReference type="ARBA" id="ARBA00022763"/>
    </source>
</evidence>
<dbReference type="Pfam" id="PF00580">
    <property type="entry name" value="UvrD-helicase"/>
    <property type="match status" value="1"/>
</dbReference>
<comment type="caution">
    <text evidence="20">The sequence shown here is derived from an EMBL/GenBank/DDBJ whole genome shotgun (WGS) entry which is preliminary data.</text>
</comment>
<evidence type="ECO:0000256" key="15">
    <source>
        <dbReference type="HAMAP-Rule" id="MF_01485"/>
    </source>
</evidence>
<dbReference type="EC" id="5.6.2.4" evidence="15"/>
<keyword evidence="4 15" id="KW-0227">DNA damage</keyword>
<evidence type="ECO:0000256" key="7">
    <source>
        <dbReference type="ARBA" id="ARBA00022839"/>
    </source>
</evidence>
<evidence type="ECO:0000256" key="9">
    <source>
        <dbReference type="ARBA" id="ARBA00022842"/>
    </source>
</evidence>
<comment type="catalytic activity">
    <reaction evidence="14 15">
        <text>ATP + H2O = ADP + phosphate + H(+)</text>
        <dbReference type="Rhea" id="RHEA:13065"/>
        <dbReference type="ChEBI" id="CHEBI:15377"/>
        <dbReference type="ChEBI" id="CHEBI:15378"/>
        <dbReference type="ChEBI" id="CHEBI:30616"/>
        <dbReference type="ChEBI" id="CHEBI:43474"/>
        <dbReference type="ChEBI" id="CHEBI:456216"/>
        <dbReference type="EC" id="5.6.2.4"/>
    </reaction>
</comment>
<dbReference type="Gene3D" id="3.40.50.300">
    <property type="entry name" value="P-loop containing nucleotide triphosphate hydrolases"/>
    <property type="match status" value="2"/>
</dbReference>
<dbReference type="InterPro" id="IPR014017">
    <property type="entry name" value="DNA_helicase_UvrD-like_C"/>
</dbReference>
<feature type="active site" description="For nuclease activity" evidence="15">
    <location>
        <position position="1126"/>
    </location>
</feature>
<dbReference type="EMBL" id="JADIKD010000010">
    <property type="protein sequence ID" value="MFK2917661.1"/>
    <property type="molecule type" value="Genomic_DNA"/>
</dbReference>
<keyword evidence="7 15" id="KW-0269">Exonuclease</keyword>
<sequence>MSASAPLQPLRLPLRGVQLIEASAGTGKTWTIAALYLRLVLGHGTGAPLLPAQILVLTFTKAATAELRDRIRARLAEAAGLFRGNGVPDEFLAALIAEYPDEHSRALAARQLELAAQWMDEAAVHTIHGWSQRMLGQHAFDSGHPFVQDTDTDESELLAEAVRDYWRLQCLTLDRDGAALLARWWQTPQDLQRTLKPLLRQPADQLRLHGQPLPRVDDVRTALQAPLAHSQQTQSHARALWLHDIAAIEEALTKAMGQGVLNGRSYPAKRMPDDLAAMRAWAQGEAIDEAVLRRFTQAKLSTSANKNKTAPVHAAFAAIGEAVESLGALDQIRPLVLAHAAPWIAARKDQTKRQRAQLGFDDMLTRLDDALRGPSGERLANTIAAQYPVALIDEFQDTDPLQWQIFRRIYAQRADTGLLLIGDPKQAIYGFRGADIHTYLQARNAASRPTWTLTTNYRSTTALVDAVNRVYAYADDHPQGAFGFGHGDRGLPFQPVLARGRDDQLLFDGAPLPALQLAVLDPGQTVGSTAYRQRMSTQAAAWLVQLLDAAQHGRCGFQAKDQPLMPLKPGDIAVLVRNGKEAIAIRSALREHGLKSVYLSDRDSVYASSEAADLLLWLKACAEPGSDRAMRAALATPSLDQSYAELDRLNSDERYWEQCGERFRRFHETWLRHGVLAMLHDMLHRFDLPSRWLARDDGERALTNLLHLAELLQQAAAMLDGEHALIRHLGEQIAAAHDGEADTAEEQIVRLESEAELIKVVTIHKSKGLEYPLVLLPFACSLRELKRSDSFVWHDDDGQPHTDLQPDEHAWSRAERERLQEDLRLLYVALTRARHACWLGVACLRVGNEKAPSLHKSAFGYLLSGGEMIEPADLMPVLRAVADDQATIRIESLPDVPQTSAYRPAISETTELQPARNYPGQPGERWWIASYSALRYGEDDSSNAPAAPETATQDRLAEASIEQAEPIVALVSSAGSGIHAFPRGAMAGTFLHDLLEWAAEEGFAQVADDPSLATEQIMRRCQRHAWQDQVETLSRWLPSLLRMPLPLADDRMLALGDLRRTTSYRAELEFWFAAHRVDTTVLDRLVTAHTLEARPRLPLLRDQLNGMLKGFIDLLFEHDGRYYVVDYKSNWLGPDASAYTAEAMRDSVLRERYDLQYAIYTLALHRQLRVRLPDYDYDRHIGGVLYLYLRGVDAQGHGVHRERLPRQLIEAMDVLFAQGEQAHAA</sequence>
<keyword evidence="1 15" id="KW-0540">Nuclease</keyword>
<dbReference type="InterPro" id="IPR000212">
    <property type="entry name" value="DNA_helicase_UvrD/REP"/>
</dbReference>
<evidence type="ECO:0000259" key="19">
    <source>
        <dbReference type="PROSITE" id="PS51217"/>
    </source>
</evidence>
<dbReference type="InterPro" id="IPR011335">
    <property type="entry name" value="Restrct_endonuc-II-like"/>
</dbReference>
<feature type="binding site" evidence="16">
    <location>
        <begin position="22"/>
        <end position="29"/>
    </location>
    <ligand>
        <name>ATP</name>
        <dbReference type="ChEBI" id="CHEBI:30616"/>
    </ligand>
</feature>
<dbReference type="PROSITE" id="PS51217">
    <property type="entry name" value="UVRD_HELICASE_CTER"/>
    <property type="match status" value="1"/>
</dbReference>
<keyword evidence="17" id="KW-0175">Coiled coil</keyword>
<comment type="domain">
    <text evidence="15">The C-terminal domain has nuclease activity and interacts with RecD. It interacts with RecA, facilitating its loading onto ssDNA.</text>
</comment>
<accession>A0ABW8K682</accession>
<dbReference type="PANTHER" id="PTHR11070:SF23">
    <property type="entry name" value="RECBCD ENZYME SUBUNIT RECB"/>
    <property type="match status" value="1"/>
</dbReference>
<dbReference type="Gene3D" id="1.10.486.10">
    <property type="entry name" value="PCRA, domain 4"/>
    <property type="match status" value="1"/>
</dbReference>
<dbReference type="HAMAP" id="MF_01485">
    <property type="entry name" value="RecB"/>
    <property type="match status" value="1"/>
</dbReference>
<keyword evidence="3 15" id="KW-0547">Nucleotide-binding</keyword>
<dbReference type="SUPFAM" id="SSF52540">
    <property type="entry name" value="P-loop containing nucleoside triphosphate hydrolases"/>
    <property type="match status" value="1"/>
</dbReference>
<comment type="subunit">
    <text evidence="15">Heterotrimer of RecB, RecC and RecD. All subunits contribute to DNA-binding. Interacts with RecA.</text>
</comment>
<keyword evidence="11 15" id="KW-0234">DNA repair</keyword>
<dbReference type="InterPro" id="IPR011604">
    <property type="entry name" value="PDDEXK-like_dom_sf"/>
</dbReference>
<feature type="coiled-coil region" evidence="17">
    <location>
        <begin position="734"/>
        <end position="761"/>
    </location>
</feature>
<dbReference type="SUPFAM" id="SSF52980">
    <property type="entry name" value="Restriction endonuclease-like"/>
    <property type="match status" value="1"/>
</dbReference>
<evidence type="ECO:0000256" key="3">
    <source>
        <dbReference type="ARBA" id="ARBA00022741"/>
    </source>
</evidence>
<dbReference type="InterPro" id="IPR004586">
    <property type="entry name" value="RecB"/>
</dbReference>
<keyword evidence="21" id="KW-1185">Reference proteome</keyword>
<feature type="region of interest" description="DNA-binding and helicase activity, interacts with RecC" evidence="15">
    <location>
        <begin position="1"/>
        <end position="899"/>
    </location>
</feature>
<keyword evidence="9 15" id="KW-0460">Magnesium</keyword>
<evidence type="ECO:0000256" key="8">
    <source>
        <dbReference type="ARBA" id="ARBA00022840"/>
    </source>
</evidence>
<dbReference type="InterPro" id="IPR038726">
    <property type="entry name" value="PDDEXK_AddAB-type"/>
</dbReference>
<evidence type="ECO:0000256" key="11">
    <source>
        <dbReference type="ARBA" id="ARBA00023204"/>
    </source>
</evidence>
<comment type="similarity">
    <text evidence="15">Belongs to the helicase family. UvrD subfamily.</text>
</comment>
<dbReference type="PANTHER" id="PTHR11070">
    <property type="entry name" value="UVRD / RECB / PCRA DNA HELICASE FAMILY MEMBER"/>
    <property type="match status" value="1"/>
</dbReference>
<evidence type="ECO:0000256" key="17">
    <source>
        <dbReference type="SAM" id="Coils"/>
    </source>
</evidence>
<evidence type="ECO:0000256" key="14">
    <source>
        <dbReference type="ARBA" id="ARBA00048988"/>
    </source>
</evidence>
<reference evidence="20 21" key="1">
    <citation type="submission" date="2020-10" db="EMBL/GenBank/DDBJ databases">
        <title>Phylogeny of dyella-like bacteria.</title>
        <authorList>
            <person name="Fu J."/>
        </authorList>
    </citation>
    <scope>NUCLEOTIDE SEQUENCE [LARGE SCALE GENOMIC DNA]</scope>
    <source>
        <strain evidence="20 21">BB4</strain>
    </source>
</reference>
<dbReference type="NCBIfam" id="TIGR00609">
    <property type="entry name" value="recB"/>
    <property type="match status" value="1"/>
</dbReference>
<dbReference type="Pfam" id="PF12705">
    <property type="entry name" value="PDDEXK_1"/>
    <property type="match status" value="1"/>
</dbReference>
<dbReference type="Pfam" id="PF13361">
    <property type="entry name" value="UvrD_C"/>
    <property type="match status" value="1"/>
</dbReference>
<feature type="domain" description="UvrD-like helicase ATP-binding" evidence="18">
    <location>
        <begin position="1"/>
        <end position="460"/>
    </location>
</feature>
<feature type="binding site" evidence="15">
    <location>
        <position position="1113"/>
    </location>
    <ligand>
        <name>Mg(2+)</name>
        <dbReference type="ChEBI" id="CHEBI:18420"/>
    </ligand>
</feature>
<dbReference type="EC" id="3.1.11.5" evidence="15"/>
<evidence type="ECO:0000256" key="13">
    <source>
        <dbReference type="ARBA" id="ARBA00034617"/>
    </source>
</evidence>
<evidence type="ECO:0000313" key="21">
    <source>
        <dbReference type="Proteomes" id="UP001620408"/>
    </source>
</evidence>
<comment type="cofactor">
    <cofactor evidence="15">
        <name>Mg(2+)</name>
        <dbReference type="ChEBI" id="CHEBI:18420"/>
    </cofactor>
    <text evidence="15">Binds 1 Mg(2+) ion per subunit.</text>
</comment>
<dbReference type="InterPro" id="IPR014016">
    <property type="entry name" value="UvrD-like_ATP-bd"/>
</dbReference>
<organism evidence="20 21">
    <name type="scientific">Dyella koreensis</name>
    <dbReference type="NCBI Taxonomy" id="311235"/>
    <lineage>
        <taxon>Bacteria</taxon>
        <taxon>Pseudomonadati</taxon>
        <taxon>Pseudomonadota</taxon>
        <taxon>Gammaproteobacteria</taxon>
        <taxon>Lysobacterales</taxon>
        <taxon>Rhodanobacteraceae</taxon>
        <taxon>Dyella</taxon>
    </lineage>
</organism>
<dbReference type="GO" id="GO:0008854">
    <property type="term" value="F:exodeoxyribonuclease V activity"/>
    <property type="evidence" value="ECO:0007669"/>
    <property type="project" value="UniProtKB-EC"/>
</dbReference>
<keyword evidence="2 15" id="KW-0479">Metal-binding</keyword>
<gene>
    <name evidence="15 20" type="primary">recB</name>
    <name evidence="20" type="ORF">ISS97_10360</name>
</gene>
<feature type="domain" description="UvrD-like helicase C-terminal" evidence="19">
    <location>
        <begin position="494"/>
        <end position="768"/>
    </location>
</feature>
<keyword evidence="12 15" id="KW-0413">Isomerase</keyword>
<evidence type="ECO:0000256" key="5">
    <source>
        <dbReference type="ARBA" id="ARBA00022801"/>
    </source>
</evidence>
<dbReference type="InterPro" id="IPR027417">
    <property type="entry name" value="P-loop_NTPase"/>
</dbReference>